<evidence type="ECO:0000256" key="2">
    <source>
        <dbReference type="ARBA" id="ARBA00022448"/>
    </source>
</evidence>
<feature type="transmembrane region" description="Helical" evidence="6">
    <location>
        <begin position="352"/>
        <end position="376"/>
    </location>
</feature>
<keyword evidence="3 6" id="KW-0812">Transmembrane</keyword>
<feature type="transmembrane region" description="Helical" evidence="6">
    <location>
        <begin position="304"/>
        <end position="332"/>
    </location>
</feature>
<organism evidence="7 8">
    <name type="scientific">Idiomarina zobellii</name>
    <dbReference type="NCBI Taxonomy" id="86103"/>
    <lineage>
        <taxon>Bacteria</taxon>
        <taxon>Pseudomonadati</taxon>
        <taxon>Pseudomonadota</taxon>
        <taxon>Gammaproteobacteria</taxon>
        <taxon>Alteromonadales</taxon>
        <taxon>Idiomarinaceae</taxon>
        <taxon>Idiomarina</taxon>
    </lineage>
</organism>
<evidence type="ECO:0000256" key="4">
    <source>
        <dbReference type="ARBA" id="ARBA00022989"/>
    </source>
</evidence>
<feature type="transmembrane region" description="Helical" evidence="6">
    <location>
        <begin position="396"/>
        <end position="417"/>
    </location>
</feature>
<dbReference type="PRINTS" id="PR00176">
    <property type="entry name" value="NANEUSMPORT"/>
</dbReference>
<evidence type="ECO:0000313" key="7">
    <source>
        <dbReference type="EMBL" id="KPD23470.1"/>
    </source>
</evidence>
<dbReference type="NCBIfam" id="NF037979">
    <property type="entry name" value="Na_transp"/>
    <property type="match status" value="1"/>
</dbReference>
<keyword evidence="4 6" id="KW-1133">Transmembrane helix</keyword>
<comment type="subcellular location">
    <subcellularLocation>
        <location evidence="1">Membrane</location>
        <topology evidence="1">Multi-pass membrane protein</topology>
    </subcellularLocation>
</comment>
<dbReference type="PROSITE" id="PS50267">
    <property type="entry name" value="NA_NEUROTRAN_SYMP_3"/>
    <property type="match status" value="1"/>
</dbReference>
<keyword evidence="8" id="KW-1185">Reference proteome</keyword>
<name>A0A837NE09_9GAMM</name>
<feature type="transmembrane region" description="Helical" evidence="6">
    <location>
        <begin position="438"/>
        <end position="463"/>
    </location>
</feature>
<comment type="caution">
    <text evidence="7">The sequence shown here is derived from an EMBL/GenBank/DDBJ whole genome shotgun (WGS) entry which is preliminary data.</text>
</comment>
<dbReference type="InterPro" id="IPR000175">
    <property type="entry name" value="Na/ntran_symport"/>
</dbReference>
<dbReference type="CDD" id="cd10336">
    <property type="entry name" value="SLC6sbd_Tyt1-Like"/>
    <property type="match status" value="1"/>
</dbReference>
<reference evidence="7 8" key="1">
    <citation type="submission" date="2015-08" db="EMBL/GenBank/DDBJ databases">
        <title>Genome sequencing and assembly of the deep-sea bacterium Idiomarina zobellii.</title>
        <authorList>
            <person name="Mithoefer S.D."/>
            <person name="Rheaume B.A."/>
            <person name="MacLea K.S."/>
        </authorList>
    </citation>
    <scope>NUCLEOTIDE SEQUENCE [LARGE SCALE GENOMIC DNA]</scope>
    <source>
        <strain evidence="7 8">KMM 231</strain>
    </source>
</reference>
<evidence type="ECO:0000256" key="6">
    <source>
        <dbReference type="SAM" id="Phobius"/>
    </source>
</evidence>
<accession>A0A837NE09</accession>
<dbReference type="InterPro" id="IPR037272">
    <property type="entry name" value="SNS_sf"/>
</dbReference>
<feature type="transmembrane region" description="Helical" evidence="6">
    <location>
        <begin position="216"/>
        <end position="238"/>
    </location>
</feature>
<dbReference type="Pfam" id="PF00209">
    <property type="entry name" value="SNF"/>
    <property type="match status" value="2"/>
</dbReference>
<dbReference type="OrthoDB" id="9762833at2"/>
<gene>
    <name evidence="7" type="ORF">AFK76_09035</name>
</gene>
<feature type="transmembrane region" description="Helical" evidence="6">
    <location>
        <begin position="12"/>
        <end position="35"/>
    </location>
</feature>
<dbReference type="Proteomes" id="UP000053030">
    <property type="component" value="Unassembled WGS sequence"/>
</dbReference>
<dbReference type="RefSeq" id="WP_053953985.1">
    <property type="nucleotide sequence ID" value="NZ_FNCB01000010.1"/>
</dbReference>
<feature type="transmembrane region" description="Helical" evidence="6">
    <location>
        <begin position="171"/>
        <end position="190"/>
    </location>
</feature>
<dbReference type="EMBL" id="LHSG01000009">
    <property type="protein sequence ID" value="KPD23470.1"/>
    <property type="molecule type" value="Genomic_DNA"/>
</dbReference>
<evidence type="ECO:0000256" key="5">
    <source>
        <dbReference type="ARBA" id="ARBA00023136"/>
    </source>
</evidence>
<evidence type="ECO:0000256" key="1">
    <source>
        <dbReference type="ARBA" id="ARBA00004141"/>
    </source>
</evidence>
<keyword evidence="5 6" id="KW-0472">Membrane</keyword>
<keyword evidence="2" id="KW-0813">Transport</keyword>
<dbReference type="AlphaFoldDB" id="A0A837NE09"/>
<feature type="transmembrane region" description="Helical" evidence="6">
    <location>
        <begin position="250"/>
        <end position="273"/>
    </location>
</feature>
<sequence length="472" mass="51006">MSEQRDQFSSKIGFILAAAGSAVGIGNLVGFPVAATKNGGGAFLIIYALFVAFICLPVMLAEMGLGRRAQKSPLGSYQALSPDNKGWHIAGLLAVITPFMIAVFYMVITVWIFGYLWHSVTGNLAMLADPEYFGQFVNDYGFVGFLVAVTVIINVILVGGVRKGIEKAAKFLMPALFIMLVLLVIFVLSLDNAALGVEFYLVPDFSKIDGSVINGALAQAFFSLSLGMGILITYGSYFSRRDDIVTSGKLVALTDTAVAFTAGLMTLPAIFAINPNTNPDTLSDSSVSMIFSFFPQIFVALEGVVGYFGASLAATVFFLLTFIAAITSLVSILEVPTAAIIEKAKFSRKKTLLVMGFAVTVLTLIAATSFGFIPAFTEFTSYAGQTKSVFDVIYDVFYDTILPLNGLLICLFVTLHWRKKGLEDELSEGNPNYRNTLLAKYVRISISTFIPLILAVVFINTVLTKFVGFSLF</sequence>
<feature type="transmembrane region" description="Helical" evidence="6">
    <location>
        <begin position="86"/>
        <end position="117"/>
    </location>
</feature>
<dbReference type="PANTHER" id="PTHR42948">
    <property type="entry name" value="TRANSPORTER"/>
    <property type="match status" value="1"/>
</dbReference>
<feature type="transmembrane region" description="Helical" evidence="6">
    <location>
        <begin position="41"/>
        <end position="65"/>
    </location>
</feature>
<evidence type="ECO:0000256" key="3">
    <source>
        <dbReference type="ARBA" id="ARBA00022692"/>
    </source>
</evidence>
<proteinExistence type="predicted"/>
<protein>
    <submittedName>
        <fullName evidence="7">Sodium-dependent transporter</fullName>
    </submittedName>
</protein>
<feature type="transmembrane region" description="Helical" evidence="6">
    <location>
        <begin position="140"/>
        <end position="159"/>
    </location>
</feature>
<dbReference type="SUPFAM" id="SSF161070">
    <property type="entry name" value="SNF-like"/>
    <property type="match status" value="1"/>
</dbReference>
<evidence type="ECO:0000313" key="8">
    <source>
        <dbReference type="Proteomes" id="UP000053030"/>
    </source>
</evidence>
<dbReference type="InterPro" id="IPR047218">
    <property type="entry name" value="YocR/YhdH-like"/>
</dbReference>
<dbReference type="GO" id="GO:0016020">
    <property type="term" value="C:membrane"/>
    <property type="evidence" value="ECO:0007669"/>
    <property type="project" value="UniProtKB-SubCell"/>
</dbReference>
<dbReference type="PANTHER" id="PTHR42948:SF1">
    <property type="entry name" value="TRANSPORTER"/>
    <property type="match status" value="1"/>
</dbReference>